<gene>
    <name evidence="1" type="ORF">HH214_12060</name>
</gene>
<name>A0A7L5E2K6_9SPHI</name>
<evidence type="ECO:0000313" key="1">
    <source>
        <dbReference type="EMBL" id="QJD96559.1"/>
    </source>
</evidence>
<organism evidence="1 2">
    <name type="scientific">Mucilaginibacter robiniae</name>
    <dbReference type="NCBI Taxonomy" id="2728022"/>
    <lineage>
        <taxon>Bacteria</taxon>
        <taxon>Pseudomonadati</taxon>
        <taxon>Bacteroidota</taxon>
        <taxon>Sphingobacteriia</taxon>
        <taxon>Sphingobacteriales</taxon>
        <taxon>Sphingobacteriaceae</taxon>
        <taxon>Mucilaginibacter</taxon>
    </lineage>
</organism>
<keyword evidence="2" id="KW-1185">Reference proteome</keyword>
<protein>
    <submittedName>
        <fullName evidence="1">Uncharacterized protein</fullName>
    </submittedName>
</protein>
<dbReference type="EMBL" id="CP051682">
    <property type="protein sequence ID" value="QJD96559.1"/>
    <property type="molecule type" value="Genomic_DNA"/>
</dbReference>
<dbReference type="KEGG" id="mrob:HH214_12060"/>
<reference evidence="1 2" key="1">
    <citation type="submission" date="2020-04" db="EMBL/GenBank/DDBJ databases">
        <title>Genome sequencing of novel species.</title>
        <authorList>
            <person name="Heo J."/>
            <person name="Kim S.-J."/>
            <person name="Kim J.-S."/>
            <person name="Hong S.-B."/>
            <person name="Kwon S.-W."/>
        </authorList>
    </citation>
    <scope>NUCLEOTIDE SEQUENCE [LARGE SCALE GENOMIC DNA]</scope>
    <source>
        <strain evidence="1 2">F39-2</strain>
    </source>
</reference>
<dbReference type="Proteomes" id="UP000503278">
    <property type="component" value="Chromosome"/>
</dbReference>
<dbReference type="RefSeq" id="WP_169607994.1">
    <property type="nucleotide sequence ID" value="NZ_CP051682.1"/>
</dbReference>
<sequence>MKRLGLSTILICTIITCVAQSNKIKNSTLFPNTFELLASEIPSGFVIQPISQEAKSMGITSNPAVVTDANIISSIYDGVNIQAVSGVLMAMYVQPHHDQELGVYIVGYKSLPLLKNEIRKLTAKLDRRYFTKDKYLFIIWSDAGSYKQQVNFIAERLKRRLNLVEVKVLKQ</sequence>
<accession>A0A7L5E2K6</accession>
<dbReference type="AlphaFoldDB" id="A0A7L5E2K6"/>
<evidence type="ECO:0000313" key="2">
    <source>
        <dbReference type="Proteomes" id="UP000503278"/>
    </source>
</evidence>
<proteinExistence type="predicted"/>